<dbReference type="InterPro" id="IPR003016">
    <property type="entry name" value="2-oxoA_DH_lipoyl-BS"/>
</dbReference>
<gene>
    <name evidence="7" type="ORF">O3G_MSEX010058</name>
</gene>
<feature type="domain" description="Lipoyl-binding" evidence="6">
    <location>
        <begin position="35"/>
        <end position="117"/>
    </location>
</feature>
<evidence type="ECO:0000313" key="8">
    <source>
        <dbReference type="Proteomes" id="UP000791440"/>
    </source>
</evidence>
<proteinExistence type="inferred from homology"/>
<dbReference type="Proteomes" id="UP000791440">
    <property type="component" value="Unassembled WGS sequence"/>
</dbReference>
<dbReference type="PANTHER" id="PTHR11715:SF3">
    <property type="entry name" value="GLYCINE CLEAVAGE SYSTEM H PROTEIN-RELATED"/>
    <property type="match status" value="1"/>
</dbReference>
<dbReference type="PANTHER" id="PTHR11715">
    <property type="entry name" value="GLYCINE CLEAVAGE SYSTEM H PROTEIN"/>
    <property type="match status" value="1"/>
</dbReference>
<dbReference type="EMBL" id="JH668530">
    <property type="protein sequence ID" value="KAG6456995.1"/>
    <property type="molecule type" value="Genomic_DNA"/>
</dbReference>
<dbReference type="GO" id="GO:0019464">
    <property type="term" value="P:glycine decarboxylation via glycine cleavage system"/>
    <property type="evidence" value="ECO:0007669"/>
    <property type="project" value="UniProtKB-UniRule"/>
</dbReference>
<comment type="function">
    <text evidence="5">The H protein shuttles the methylamine group of glycine from the P protein to the T protein.</text>
</comment>
<evidence type="ECO:0000313" key="7">
    <source>
        <dbReference type="EMBL" id="KAG6456995.1"/>
    </source>
</evidence>
<comment type="similarity">
    <text evidence="1 5">Belongs to the GcvH family.</text>
</comment>
<accession>A0A922CRP6</accession>
<dbReference type="Gene3D" id="2.40.50.100">
    <property type="match status" value="1"/>
</dbReference>
<dbReference type="GO" id="GO:0005960">
    <property type="term" value="C:glycine cleavage complex"/>
    <property type="evidence" value="ECO:0007669"/>
    <property type="project" value="UniProtKB-UniRule"/>
</dbReference>
<dbReference type="GO" id="GO:0005739">
    <property type="term" value="C:mitochondrion"/>
    <property type="evidence" value="ECO:0007669"/>
    <property type="project" value="UniProtKB-SubCell"/>
</dbReference>
<dbReference type="HAMAP" id="MF_00272">
    <property type="entry name" value="GcvH"/>
    <property type="match status" value="1"/>
</dbReference>
<evidence type="ECO:0000256" key="1">
    <source>
        <dbReference type="ARBA" id="ARBA00009249"/>
    </source>
</evidence>
<reference evidence="7" key="1">
    <citation type="journal article" date="2016" name="Insect Biochem. Mol. Biol.">
        <title>Multifaceted biological insights from a draft genome sequence of the tobacco hornworm moth, Manduca sexta.</title>
        <authorList>
            <person name="Kanost M.R."/>
            <person name="Arrese E.L."/>
            <person name="Cao X."/>
            <person name="Chen Y.R."/>
            <person name="Chellapilla S."/>
            <person name="Goldsmith M.R."/>
            <person name="Grosse-Wilde E."/>
            <person name="Heckel D.G."/>
            <person name="Herndon N."/>
            <person name="Jiang H."/>
            <person name="Papanicolaou A."/>
            <person name="Qu J."/>
            <person name="Soulages J.L."/>
            <person name="Vogel H."/>
            <person name="Walters J."/>
            <person name="Waterhouse R.M."/>
            <person name="Ahn S.J."/>
            <person name="Almeida F.C."/>
            <person name="An C."/>
            <person name="Aqrawi P."/>
            <person name="Bretschneider A."/>
            <person name="Bryant W.B."/>
            <person name="Bucks S."/>
            <person name="Chao H."/>
            <person name="Chevignon G."/>
            <person name="Christen J.M."/>
            <person name="Clarke D.F."/>
            <person name="Dittmer N.T."/>
            <person name="Ferguson L.C.F."/>
            <person name="Garavelou S."/>
            <person name="Gordon K.H.J."/>
            <person name="Gunaratna R.T."/>
            <person name="Han Y."/>
            <person name="Hauser F."/>
            <person name="He Y."/>
            <person name="Heidel-Fischer H."/>
            <person name="Hirsh A."/>
            <person name="Hu Y."/>
            <person name="Jiang H."/>
            <person name="Kalra D."/>
            <person name="Klinner C."/>
            <person name="Konig C."/>
            <person name="Kovar C."/>
            <person name="Kroll A.R."/>
            <person name="Kuwar S.S."/>
            <person name="Lee S.L."/>
            <person name="Lehman R."/>
            <person name="Li K."/>
            <person name="Li Z."/>
            <person name="Liang H."/>
            <person name="Lovelace S."/>
            <person name="Lu Z."/>
            <person name="Mansfield J.H."/>
            <person name="McCulloch K.J."/>
            <person name="Mathew T."/>
            <person name="Morton B."/>
            <person name="Muzny D.M."/>
            <person name="Neunemann D."/>
            <person name="Ongeri F."/>
            <person name="Pauchet Y."/>
            <person name="Pu L.L."/>
            <person name="Pyrousis I."/>
            <person name="Rao X.J."/>
            <person name="Redding A."/>
            <person name="Roesel C."/>
            <person name="Sanchez-Gracia A."/>
            <person name="Schaack S."/>
            <person name="Shukla A."/>
            <person name="Tetreau G."/>
            <person name="Wang Y."/>
            <person name="Xiong G.H."/>
            <person name="Traut W."/>
            <person name="Walsh T.K."/>
            <person name="Worley K.C."/>
            <person name="Wu D."/>
            <person name="Wu W."/>
            <person name="Wu Y.Q."/>
            <person name="Zhang X."/>
            <person name="Zou Z."/>
            <person name="Zucker H."/>
            <person name="Briscoe A.D."/>
            <person name="Burmester T."/>
            <person name="Clem R.J."/>
            <person name="Feyereisen R."/>
            <person name="Grimmelikhuijzen C.J.P."/>
            <person name="Hamodrakas S.J."/>
            <person name="Hansson B.S."/>
            <person name="Huguet E."/>
            <person name="Jermiin L.S."/>
            <person name="Lan Q."/>
            <person name="Lehman H.K."/>
            <person name="Lorenzen M."/>
            <person name="Merzendorfer H."/>
            <person name="Michalopoulos I."/>
            <person name="Morton D.B."/>
            <person name="Muthukrishnan S."/>
            <person name="Oakeshott J.G."/>
            <person name="Palmer W."/>
            <person name="Park Y."/>
            <person name="Passarelli A.L."/>
            <person name="Rozas J."/>
            <person name="Schwartz L.M."/>
            <person name="Smith W."/>
            <person name="Southgate A."/>
            <person name="Vilcinskas A."/>
            <person name="Vogt R."/>
            <person name="Wang P."/>
            <person name="Werren J."/>
            <person name="Yu X.Q."/>
            <person name="Zhou J.J."/>
            <person name="Brown S.J."/>
            <person name="Scherer S.E."/>
            <person name="Richards S."/>
            <person name="Blissard G.W."/>
        </authorList>
    </citation>
    <scope>NUCLEOTIDE SEQUENCE</scope>
</reference>
<feature type="modified residue" description="N6-lipoyllysine" evidence="4">
    <location>
        <position position="76"/>
    </location>
</feature>
<dbReference type="InterPro" id="IPR002930">
    <property type="entry name" value="GCV_H"/>
</dbReference>
<organism evidence="7 8">
    <name type="scientific">Manduca sexta</name>
    <name type="common">Tobacco hawkmoth</name>
    <name type="synonym">Tobacco hornworm</name>
    <dbReference type="NCBI Taxonomy" id="7130"/>
    <lineage>
        <taxon>Eukaryota</taxon>
        <taxon>Metazoa</taxon>
        <taxon>Ecdysozoa</taxon>
        <taxon>Arthropoda</taxon>
        <taxon>Hexapoda</taxon>
        <taxon>Insecta</taxon>
        <taxon>Pterygota</taxon>
        <taxon>Neoptera</taxon>
        <taxon>Endopterygota</taxon>
        <taxon>Lepidoptera</taxon>
        <taxon>Glossata</taxon>
        <taxon>Ditrysia</taxon>
        <taxon>Bombycoidea</taxon>
        <taxon>Sphingidae</taxon>
        <taxon>Sphinginae</taxon>
        <taxon>Sphingini</taxon>
        <taxon>Manduca</taxon>
    </lineage>
</organism>
<dbReference type="AlphaFoldDB" id="A0A922CRP6"/>
<evidence type="ECO:0000256" key="2">
    <source>
        <dbReference type="ARBA" id="ARBA00022823"/>
    </source>
</evidence>
<comment type="caution">
    <text evidence="7">The sequence shown here is derived from an EMBL/GenBank/DDBJ whole genome shotgun (WGS) entry which is preliminary data.</text>
</comment>
<dbReference type="SUPFAM" id="SSF51230">
    <property type="entry name" value="Single hybrid motif"/>
    <property type="match status" value="1"/>
</dbReference>
<keyword evidence="8" id="KW-1185">Reference proteome</keyword>
<dbReference type="PROSITE" id="PS50968">
    <property type="entry name" value="BIOTINYL_LIPOYL"/>
    <property type="match status" value="1"/>
</dbReference>
<dbReference type="GO" id="GO:0009249">
    <property type="term" value="P:protein lipoylation"/>
    <property type="evidence" value="ECO:0007669"/>
    <property type="project" value="TreeGrafter"/>
</dbReference>
<dbReference type="InterPro" id="IPR011053">
    <property type="entry name" value="Single_hybrid_motif"/>
</dbReference>
<dbReference type="CDD" id="cd06848">
    <property type="entry name" value="GCS_H"/>
    <property type="match status" value="1"/>
</dbReference>
<evidence type="ECO:0000256" key="5">
    <source>
        <dbReference type="RuleBase" id="RU364055"/>
    </source>
</evidence>
<dbReference type="InterPro" id="IPR000089">
    <property type="entry name" value="Biotin_lipoyl"/>
</dbReference>
<comment type="cofactor">
    <cofactor evidence="5">
        <name>(R)-lipoate</name>
        <dbReference type="ChEBI" id="CHEBI:83088"/>
    </cofactor>
    <text evidence="5">Binds 1 lipoyl cofactor covalently.</text>
</comment>
<protein>
    <recommendedName>
        <fullName evidence="5">Glycine cleavage system H protein</fullName>
    </recommendedName>
</protein>
<evidence type="ECO:0000256" key="4">
    <source>
        <dbReference type="PIRSR" id="PIRSR617453-50"/>
    </source>
</evidence>
<evidence type="ECO:0000256" key="3">
    <source>
        <dbReference type="ARBA" id="ARBA00022946"/>
    </source>
</evidence>
<dbReference type="NCBIfam" id="TIGR00527">
    <property type="entry name" value="gcvH"/>
    <property type="match status" value="1"/>
</dbReference>
<name>A0A922CRP6_MANSE</name>
<keyword evidence="2 4" id="KW-0450">Lipoyl</keyword>
<dbReference type="InterPro" id="IPR033753">
    <property type="entry name" value="GCV_H/Fam206"/>
</dbReference>
<dbReference type="InterPro" id="IPR017453">
    <property type="entry name" value="GCV_H_sub"/>
</dbReference>
<dbReference type="Pfam" id="PF01597">
    <property type="entry name" value="GCV_H"/>
    <property type="match status" value="1"/>
</dbReference>
<sequence length="144" mass="16220">MIQSKQTYCELRHSYSSGARKYTDRHEWVTVDKEIGTVGISKYAQESLGDVVFAQVPDPGTKLIAGDECGALESVKAASEIYSPLSGTVTEKNKDVEAKPGLINTSCYEKGWLYKLKLSKLEELNELMDEEQYDKFLKTDVEKR</sequence>
<comment type="subcellular location">
    <subcellularLocation>
        <location evidence="5">Mitochondrion</location>
    </subcellularLocation>
</comment>
<keyword evidence="5" id="KW-0496">Mitochondrion</keyword>
<dbReference type="PROSITE" id="PS00189">
    <property type="entry name" value="LIPOYL"/>
    <property type="match status" value="1"/>
</dbReference>
<comment type="subunit">
    <text evidence="5">The glycine cleavage system is composed of four proteins: P, T, L and H.</text>
</comment>
<keyword evidence="3 5" id="KW-0809">Transit peptide</keyword>
<evidence type="ECO:0000259" key="6">
    <source>
        <dbReference type="PROSITE" id="PS50968"/>
    </source>
</evidence>
<reference evidence="7" key="2">
    <citation type="submission" date="2020-12" db="EMBL/GenBank/DDBJ databases">
        <authorList>
            <person name="Kanost M."/>
        </authorList>
    </citation>
    <scope>NUCLEOTIDE SEQUENCE</scope>
</reference>
<dbReference type="NCBIfam" id="NF002270">
    <property type="entry name" value="PRK01202.1"/>
    <property type="match status" value="1"/>
</dbReference>